<keyword evidence="3" id="KW-1185">Reference proteome</keyword>
<feature type="compositionally biased region" description="Basic and acidic residues" evidence="1">
    <location>
        <begin position="43"/>
        <end position="58"/>
    </location>
</feature>
<name>A0AA88L0V7_ARTSF</name>
<gene>
    <name evidence="2" type="ORF">QYM36_018044</name>
</gene>
<feature type="non-terminal residue" evidence="2">
    <location>
        <position position="1"/>
    </location>
</feature>
<dbReference type="EMBL" id="JAVRJZ010000089">
    <property type="protein sequence ID" value="KAK2703515.1"/>
    <property type="molecule type" value="Genomic_DNA"/>
</dbReference>
<sequence length="64" mass="7124">AIKKYKESYMDQTSKDSESEPVSEAQNVNIPASKEPFPTQQEIKVDSDTLTDEGKDNGESEAEE</sequence>
<organism evidence="2 3">
    <name type="scientific">Artemia franciscana</name>
    <name type="common">Brine shrimp</name>
    <name type="synonym">Artemia sanfranciscana</name>
    <dbReference type="NCBI Taxonomy" id="6661"/>
    <lineage>
        <taxon>Eukaryota</taxon>
        <taxon>Metazoa</taxon>
        <taxon>Ecdysozoa</taxon>
        <taxon>Arthropoda</taxon>
        <taxon>Crustacea</taxon>
        <taxon>Branchiopoda</taxon>
        <taxon>Anostraca</taxon>
        <taxon>Artemiidae</taxon>
        <taxon>Artemia</taxon>
    </lineage>
</organism>
<evidence type="ECO:0000256" key="1">
    <source>
        <dbReference type="SAM" id="MobiDB-lite"/>
    </source>
</evidence>
<feature type="region of interest" description="Disordered" evidence="1">
    <location>
        <begin position="1"/>
        <end position="64"/>
    </location>
</feature>
<feature type="non-terminal residue" evidence="2">
    <location>
        <position position="64"/>
    </location>
</feature>
<evidence type="ECO:0000313" key="3">
    <source>
        <dbReference type="Proteomes" id="UP001187531"/>
    </source>
</evidence>
<dbReference type="Proteomes" id="UP001187531">
    <property type="component" value="Unassembled WGS sequence"/>
</dbReference>
<comment type="caution">
    <text evidence="2">The sequence shown here is derived from an EMBL/GenBank/DDBJ whole genome shotgun (WGS) entry which is preliminary data.</text>
</comment>
<dbReference type="AlphaFoldDB" id="A0AA88L0V7"/>
<protein>
    <submittedName>
        <fullName evidence="2">Uncharacterized protein</fullName>
    </submittedName>
</protein>
<reference evidence="2" key="1">
    <citation type="submission" date="2023-07" db="EMBL/GenBank/DDBJ databases">
        <title>Chromosome-level genome assembly of Artemia franciscana.</title>
        <authorList>
            <person name="Jo E."/>
        </authorList>
    </citation>
    <scope>NUCLEOTIDE SEQUENCE</scope>
    <source>
        <tissue evidence="2">Whole body</tissue>
    </source>
</reference>
<proteinExistence type="predicted"/>
<feature type="compositionally biased region" description="Basic and acidic residues" evidence="1">
    <location>
        <begin position="1"/>
        <end position="18"/>
    </location>
</feature>
<accession>A0AA88L0V7</accession>
<evidence type="ECO:0000313" key="2">
    <source>
        <dbReference type="EMBL" id="KAK2703515.1"/>
    </source>
</evidence>